<reference evidence="1" key="1">
    <citation type="journal article" date="2023" name="Mol. Ecol. Resour.">
        <title>Chromosome-level genome assembly of a triploid poplar Populus alba 'Berolinensis'.</title>
        <authorList>
            <person name="Chen S."/>
            <person name="Yu Y."/>
            <person name="Wang X."/>
            <person name="Wang S."/>
            <person name="Zhang T."/>
            <person name="Zhou Y."/>
            <person name="He R."/>
            <person name="Meng N."/>
            <person name="Wang Y."/>
            <person name="Liu W."/>
            <person name="Liu Z."/>
            <person name="Liu J."/>
            <person name="Guo Q."/>
            <person name="Huang H."/>
            <person name="Sederoff R.R."/>
            <person name="Wang G."/>
            <person name="Qu G."/>
            <person name="Chen S."/>
        </authorList>
    </citation>
    <scope>NUCLEOTIDE SEQUENCE</scope>
    <source>
        <strain evidence="1">SC-2020</strain>
    </source>
</reference>
<dbReference type="Proteomes" id="UP001164929">
    <property type="component" value="Chromosome 11"/>
</dbReference>
<keyword evidence="2" id="KW-1185">Reference proteome</keyword>
<dbReference type="AlphaFoldDB" id="A0AAD6M4U9"/>
<name>A0AAD6M4U9_9ROSI</name>
<dbReference type="EMBL" id="JAQIZT010000011">
    <property type="protein sequence ID" value="KAJ6978880.1"/>
    <property type="molecule type" value="Genomic_DNA"/>
</dbReference>
<comment type="caution">
    <text evidence="1">The sequence shown here is derived from an EMBL/GenBank/DDBJ whole genome shotgun (WGS) entry which is preliminary data.</text>
</comment>
<proteinExistence type="predicted"/>
<organism evidence="1 2">
    <name type="scientific">Populus alba x Populus x berolinensis</name>
    <dbReference type="NCBI Taxonomy" id="444605"/>
    <lineage>
        <taxon>Eukaryota</taxon>
        <taxon>Viridiplantae</taxon>
        <taxon>Streptophyta</taxon>
        <taxon>Embryophyta</taxon>
        <taxon>Tracheophyta</taxon>
        <taxon>Spermatophyta</taxon>
        <taxon>Magnoliopsida</taxon>
        <taxon>eudicotyledons</taxon>
        <taxon>Gunneridae</taxon>
        <taxon>Pentapetalae</taxon>
        <taxon>rosids</taxon>
        <taxon>fabids</taxon>
        <taxon>Malpighiales</taxon>
        <taxon>Salicaceae</taxon>
        <taxon>Saliceae</taxon>
        <taxon>Populus</taxon>
    </lineage>
</organism>
<sequence length="73" mass="8207">MVPNPKISIARFSRTEKSLRKIISSGNQNITISDDLGGVYGVLGSTKNELENQKQRIQKRSVCIHLSFWTFLG</sequence>
<protein>
    <submittedName>
        <fullName evidence="1">Uncharacterized protein</fullName>
    </submittedName>
</protein>
<evidence type="ECO:0000313" key="2">
    <source>
        <dbReference type="Proteomes" id="UP001164929"/>
    </source>
</evidence>
<evidence type="ECO:0000313" key="1">
    <source>
        <dbReference type="EMBL" id="KAJ6978880.1"/>
    </source>
</evidence>
<accession>A0AAD6M4U9</accession>
<gene>
    <name evidence="1" type="ORF">NC653_027148</name>
</gene>